<evidence type="ECO:0000313" key="2">
    <source>
        <dbReference type="EMBL" id="TPN82765.1"/>
    </source>
</evidence>
<name>A0A504J2C3_9FLAO</name>
<keyword evidence="1" id="KW-1133">Transmembrane helix</keyword>
<keyword evidence="1" id="KW-0472">Membrane</keyword>
<dbReference type="Proteomes" id="UP000315540">
    <property type="component" value="Unassembled WGS sequence"/>
</dbReference>
<feature type="transmembrane region" description="Helical" evidence="1">
    <location>
        <begin position="24"/>
        <end position="47"/>
    </location>
</feature>
<keyword evidence="3" id="KW-1185">Reference proteome</keyword>
<dbReference type="OrthoDB" id="886570at2"/>
<organism evidence="2 3">
    <name type="scientific">Aquimarina algicola</name>
    <dbReference type="NCBI Taxonomy" id="2589995"/>
    <lineage>
        <taxon>Bacteria</taxon>
        <taxon>Pseudomonadati</taxon>
        <taxon>Bacteroidota</taxon>
        <taxon>Flavobacteriia</taxon>
        <taxon>Flavobacteriales</taxon>
        <taxon>Flavobacteriaceae</taxon>
        <taxon>Aquimarina</taxon>
    </lineage>
</organism>
<reference evidence="2 3" key="1">
    <citation type="submission" date="2019-06" db="EMBL/GenBank/DDBJ databases">
        <authorList>
            <person name="Meng X."/>
        </authorList>
    </citation>
    <scope>NUCLEOTIDE SEQUENCE [LARGE SCALE GENOMIC DNA]</scope>
    <source>
        <strain evidence="2 3">M625</strain>
    </source>
</reference>
<evidence type="ECO:0000256" key="1">
    <source>
        <dbReference type="SAM" id="Phobius"/>
    </source>
</evidence>
<accession>A0A504J2C3</accession>
<sequence length="60" mass="6612">MLICITLVIEMLVATSVHWSNGWLFAASGGGWEFPALLIVCTIVLALQVKNKLSRKVLKK</sequence>
<proteinExistence type="predicted"/>
<gene>
    <name evidence="2" type="ORF">FHK87_20265</name>
</gene>
<dbReference type="RefSeq" id="WP_140595992.1">
    <property type="nucleotide sequence ID" value="NZ_VFWZ01000008.1"/>
</dbReference>
<dbReference type="AlphaFoldDB" id="A0A504J2C3"/>
<evidence type="ECO:0000313" key="3">
    <source>
        <dbReference type="Proteomes" id="UP000315540"/>
    </source>
</evidence>
<protein>
    <submittedName>
        <fullName evidence="2">Uncharacterized protein</fullName>
    </submittedName>
</protein>
<dbReference type="EMBL" id="VFWZ01000008">
    <property type="protein sequence ID" value="TPN82765.1"/>
    <property type="molecule type" value="Genomic_DNA"/>
</dbReference>
<keyword evidence="1" id="KW-0812">Transmembrane</keyword>
<comment type="caution">
    <text evidence="2">The sequence shown here is derived from an EMBL/GenBank/DDBJ whole genome shotgun (WGS) entry which is preliminary data.</text>
</comment>